<dbReference type="SMART" id="SM00079">
    <property type="entry name" value="PBPe"/>
    <property type="match status" value="1"/>
</dbReference>
<dbReference type="PANTHER" id="PTHR35936">
    <property type="entry name" value="MEMBRANE-BOUND LYTIC MUREIN TRANSGLYCOSYLASE F"/>
    <property type="match status" value="1"/>
</dbReference>
<evidence type="ECO:0000256" key="1">
    <source>
        <dbReference type="ARBA" id="ARBA00022729"/>
    </source>
</evidence>
<dbReference type="EMBL" id="FAVB01000005">
    <property type="protein sequence ID" value="CUU88330.1"/>
    <property type="molecule type" value="Genomic_DNA"/>
</dbReference>
<dbReference type="Pfam" id="PF00497">
    <property type="entry name" value="SBP_bac_3"/>
    <property type="match status" value="1"/>
</dbReference>
<dbReference type="GO" id="GO:0015276">
    <property type="term" value="F:ligand-gated monoatomic ion channel activity"/>
    <property type="evidence" value="ECO:0007669"/>
    <property type="project" value="InterPro"/>
</dbReference>
<comment type="caution">
    <text evidence="5">The sequence shown here is derived from an EMBL/GenBank/DDBJ whole genome shotgun (WGS) entry which is preliminary data.</text>
</comment>
<evidence type="ECO:0000256" key="2">
    <source>
        <dbReference type="SAM" id="SignalP"/>
    </source>
</evidence>
<dbReference type="InterPro" id="IPR001638">
    <property type="entry name" value="Solute-binding_3/MltF_N"/>
</dbReference>
<evidence type="ECO:0000259" key="3">
    <source>
        <dbReference type="SMART" id="SM00062"/>
    </source>
</evidence>
<keyword evidence="6" id="KW-1185">Reference proteome</keyword>
<feature type="domain" description="Ionotropic glutamate receptor C-terminal" evidence="4">
    <location>
        <begin position="23"/>
        <end position="240"/>
    </location>
</feature>
<keyword evidence="1 2" id="KW-0732">Signal</keyword>
<dbReference type="SMART" id="SM00062">
    <property type="entry name" value="PBPb"/>
    <property type="match status" value="1"/>
</dbReference>
<organism evidence="5 6">
    <name type="scientific">Campylobacter hyointestinalis subsp. hyointestinalis</name>
    <dbReference type="NCBI Taxonomy" id="91352"/>
    <lineage>
        <taxon>Bacteria</taxon>
        <taxon>Pseudomonadati</taxon>
        <taxon>Campylobacterota</taxon>
        <taxon>Epsilonproteobacteria</taxon>
        <taxon>Campylobacterales</taxon>
        <taxon>Campylobacteraceae</taxon>
        <taxon>Campylobacter</taxon>
    </lineage>
</organism>
<dbReference type="RefSeq" id="WP_059435405.1">
    <property type="nucleotide sequence ID" value="NZ_FAVB01000005.1"/>
</dbReference>
<dbReference type="CDD" id="cd13624">
    <property type="entry name" value="PBP2_Arg_Lys_His"/>
    <property type="match status" value="1"/>
</dbReference>
<dbReference type="SUPFAM" id="SSF53850">
    <property type="entry name" value="Periplasmic binding protein-like II"/>
    <property type="match status" value="1"/>
</dbReference>
<dbReference type="AlphaFoldDB" id="A0A0S4SR71"/>
<dbReference type="GO" id="GO:0016020">
    <property type="term" value="C:membrane"/>
    <property type="evidence" value="ECO:0007669"/>
    <property type="project" value="InterPro"/>
</dbReference>
<protein>
    <submittedName>
        <fullName evidence="5">Arginine-binding periplasmic protein 1</fullName>
    </submittedName>
</protein>
<reference evidence="5 6" key="1">
    <citation type="submission" date="2015-11" db="EMBL/GenBank/DDBJ databases">
        <authorList>
            <consortium name="Pathogen Informatics"/>
        </authorList>
    </citation>
    <scope>NUCLEOTIDE SEQUENCE [LARGE SCALE GENOMIC DNA]</scope>
    <source>
        <strain evidence="5 6">006A-0059</strain>
    </source>
</reference>
<proteinExistence type="predicted"/>
<evidence type="ECO:0000259" key="4">
    <source>
        <dbReference type="SMART" id="SM00079"/>
    </source>
</evidence>
<accession>A0A0S4SR71</accession>
<sequence>MKSFFKFIVAACVAAGFSHAADVLRVGTNAAYPPFEFIDEQNKIAGFDMDLIDALSKKVGFEYKIVNMSFDGLIPALKAGKIDAVAAAMSATPDRIKAVSFTKPYYTTENLFIKQAKNGDLTSKQNLEGKKIAVQLGTVQEIAARTIKGVKVMPNEDIFAAIMALKNGKVDAVLVDSSIGYGYLNKNKDLAEFLKEPDGSEGFSIAFDKNKHTDLIAKINQAVEELKNDGTYDKLLEKYDLK</sequence>
<feature type="signal peptide" evidence="2">
    <location>
        <begin position="1"/>
        <end position="20"/>
    </location>
</feature>
<dbReference type="InterPro" id="IPR001320">
    <property type="entry name" value="Iontro_rcpt_C"/>
</dbReference>
<evidence type="ECO:0000313" key="6">
    <source>
        <dbReference type="Proteomes" id="UP000052237"/>
    </source>
</evidence>
<evidence type="ECO:0000313" key="5">
    <source>
        <dbReference type="EMBL" id="CUU88330.1"/>
    </source>
</evidence>
<dbReference type="Gene3D" id="3.40.190.10">
    <property type="entry name" value="Periplasmic binding protein-like II"/>
    <property type="match status" value="2"/>
</dbReference>
<feature type="chain" id="PRO_5006627218" evidence="2">
    <location>
        <begin position="21"/>
        <end position="242"/>
    </location>
</feature>
<dbReference type="PANTHER" id="PTHR35936:SF17">
    <property type="entry name" value="ARGININE-BINDING EXTRACELLULAR PROTEIN ARTP"/>
    <property type="match status" value="1"/>
</dbReference>
<gene>
    <name evidence="5" type="primary">artI</name>
    <name evidence="5" type="ORF">ERS686654_01872</name>
</gene>
<feature type="domain" description="Solute-binding protein family 3/N-terminal" evidence="3">
    <location>
        <begin position="23"/>
        <end position="242"/>
    </location>
</feature>
<name>A0A0S4SR71_CAMHY</name>
<dbReference type="Proteomes" id="UP000052237">
    <property type="component" value="Unassembled WGS sequence"/>
</dbReference>